<accession>A0A1W1CMV1</accession>
<dbReference type="InterPro" id="IPR013096">
    <property type="entry name" value="Cupin_2"/>
</dbReference>
<protein>
    <submittedName>
        <fullName evidence="2">Uncharacterized conserved protein</fullName>
    </submittedName>
</protein>
<dbReference type="EMBL" id="FPHK01000103">
    <property type="protein sequence ID" value="SFV67022.1"/>
    <property type="molecule type" value="Genomic_DNA"/>
</dbReference>
<feature type="domain" description="Cupin type-2" evidence="1">
    <location>
        <begin position="44"/>
        <end position="97"/>
    </location>
</feature>
<reference evidence="2" key="1">
    <citation type="submission" date="2016-10" db="EMBL/GenBank/DDBJ databases">
        <authorList>
            <person name="de Groot N.N."/>
        </authorList>
    </citation>
    <scope>NUCLEOTIDE SEQUENCE</scope>
</reference>
<evidence type="ECO:0000259" key="1">
    <source>
        <dbReference type="Pfam" id="PF07883"/>
    </source>
</evidence>
<gene>
    <name evidence="2" type="ORF">MNB_SM-6-451</name>
</gene>
<dbReference type="AlphaFoldDB" id="A0A1W1CMV1"/>
<dbReference type="SUPFAM" id="SSF51182">
    <property type="entry name" value="RmlC-like cupins"/>
    <property type="match status" value="1"/>
</dbReference>
<organism evidence="2">
    <name type="scientific">hydrothermal vent metagenome</name>
    <dbReference type="NCBI Taxonomy" id="652676"/>
    <lineage>
        <taxon>unclassified sequences</taxon>
        <taxon>metagenomes</taxon>
        <taxon>ecological metagenomes</taxon>
    </lineage>
</organism>
<name>A0A1W1CMV1_9ZZZZ</name>
<proteinExistence type="predicted"/>
<dbReference type="Pfam" id="PF07883">
    <property type="entry name" value="Cupin_2"/>
    <property type="match status" value="1"/>
</dbReference>
<sequence>MSNIFDYELPALDSELFKTLLKEKNVEIKRVVSNTLKTPQRFVDTRDEWVVVLKGCAKLEINGIVHKLKSGDSLFIAANTEHTLLKTKKVVVWLSVYIGSEDKN</sequence>
<evidence type="ECO:0000313" key="2">
    <source>
        <dbReference type="EMBL" id="SFV67022.1"/>
    </source>
</evidence>
<dbReference type="Gene3D" id="2.60.120.10">
    <property type="entry name" value="Jelly Rolls"/>
    <property type="match status" value="1"/>
</dbReference>
<dbReference type="InterPro" id="IPR011051">
    <property type="entry name" value="RmlC_Cupin_sf"/>
</dbReference>
<dbReference type="InterPro" id="IPR014710">
    <property type="entry name" value="RmlC-like_jellyroll"/>
</dbReference>